<name>A0A4V4H2H8_MUSBA</name>
<dbReference type="EMBL" id="PYDT01000011">
    <property type="protein sequence ID" value="THU44406.1"/>
    <property type="molecule type" value="Genomic_DNA"/>
</dbReference>
<evidence type="ECO:0000313" key="1">
    <source>
        <dbReference type="EMBL" id="THU44406.1"/>
    </source>
</evidence>
<protein>
    <submittedName>
        <fullName evidence="1">Uncharacterized protein</fullName>
    </submittedName>
</protein>
<keyword evidence="2" id="KW-1185">Reference proteome</keyword>
<gene>
    <name evidence="1" type="ORF">C4D60_Mb02t07050</name>
</gene>
<reference evidence="1 2" key="1">
    <citation type="journal article" date="2019" name="Nat. Plants">
        <title>Genome sequencing of Musa balbisiana reveals subgenome evolution and function divergence in polyploid bananas.</title>
        <authorList>
            <person name="Yao X."/>
        </authorList>
    </citation>
    <scope>NUCLEOTIDE SEQUENCE [LARGE SCALE GENOMIC DNA]</scope>
    <source>
        <strain evidence="2">cv. DH-PKW</strain>
        <tissue evidence="1">Leaves</tissue>
    </source>
</reference>
<dbReference type="AlphaFoldDB" id="A0A4V4H2H8"/>
<evidence type="ECO:0000313" key="2">
    <source>
        <dbReference type="Proteomes" id="UP000317650"/>
    </source>
</evidence>
<organism evidence="1 2">
    <name type="scientific">Musa balbisiana</name>
    <name type="common">Banana</name>
    <dbReference type="NCBI Taxonomy" id="52838"/>
    <lineage>
        <taxon>Eukaryota</taxon>
        <taxon>Viridiplantae</taxon>
        <taxon>Streptophyta</taxon>
        <taxon>Embryophyta</taxon>
        <taxon>Tracheophyta</taxon>
        <taxon>Spermatophyta</taxon>
        <taxon>Magnoliopsida</taxon>
        <taxon>Liliopsida</taxon>
        <taxon>Zingiberales</taxon>
        <taxon>Musaceae</taxon>
        <taxon>Musa</taxon>
    </lineage>
</organism>
<accession>A0A4V4H2H8</accession>
<sequence length="79" mass="8969">MGHLAPSCGKAQWVPPRYHDRPRWLVHMHLELPKIPVKVQVVLEDVQLPGICQHITPSSLPGRKDFLMIPDLNDPLSDC</sequence>
<dbReference type="Proteomes" id="UP000317650">
    <property type="component" value="Chromosome 2"/>
</dbReference>
<comment type="caution">
    <text evidence="1">The sequence shown here is derived from an EMBL/GenBank/DDBJ whole genome shotgun (WGS) entry which is preliminary data.</text>
</comment>
<proteinExistence type="predicted"/>